<evidence type="ECO:0000256" key="2">
    <source>
        <dbReference type="ARBA" id="ARBA00022801"/>
    </source>
</evidence>
<protein>
    <submittedName>
        <fullName evidence="7">Superfamily II DNA or RNA helicase</fullName>
    </submittedName>
</protein>
<keyword evidence="2" id="KW-0378">Hydrolase</keyword>
<accession>A0A7W7VP16</accession>
<dbReference type="GO" id="GO:0004386">
    <property type="term" value="F:helicase activity"/>
    <property type="evidence" value="ECO:0007669"/>
    <property type="project" value="UniProtKB-KW"/>
</dbReference>
<comment type="caution">
    <text evidence="7">The sequence shown here is derived from an EMBL/GenBank/DDBJ whole genome shotgun (WGS) entry which is preliminary data.</text>
</comment>
<evidence type="ECO:0000256" key="1">
    <source>
        <dbReference type="ARBA" id="ARBA00022741"/>
    </source>
</evidence>
<dbReference type="GO" id="GO:0016787">
    <property type="term" value="F:hydrolase activity"/>
    <property type="evidence" value="ECO:0007669"/>
    <property type="project" value="UniProtKB-KW"/>
</dbReference>
<gene>
    <name evidence="7" type="ORF">FHS44_004565</name>
</gene>
<keyword evidence="8" id="KW-1185">Reference proteome</keyword>
<dbReference type="Pfam" id="PF04851">
    <property type="entry name" value="ResIII"/>
    <property type="match status" value="1"/>
</dbReference>
<dbReference type="CDD" id="cd17926">
    <property type="entry name" value="DEXHc_RE"/>
    <property type="match status" value="1"/>
</dbReference>
<feature type="domain" description="Helicase ATP-binding" evidence="5">
    <location>
        <begin position="272"/>
        <end position="444"/>
    </location>
</feature>
<dbReference type="InterPro" id="IPR027417">
    <property type="entry name" value="P-loop_NTPase"/>
</dbReference>
<name>A0A7W7VP16_9ACTN</name>
<dbReference type="GO" id="GO:0005524">
    <property type="term" value="F:ATP binding"/>
    <property type="evidence" value="ECO:0007669"/>
    <property type="project" value="UniProtKB-KW"/>
</dbReference>
<keyword evidence="4" id="KW-0067">ATP-binding</keyword>
<dbReference type="PANTHER" id="PTHR11274">
    <property type="entry name" value="RAD25/XP-B DNA REPAIR HELICASE"/>
    <property type="match status" value="1"/>
</dbReference>
<dbReference type="PROSITE" id="PS51194">
    <property type="entry name" value="HELICASE_CTER"/>
    <property type="match status" value="1"/>
</dbReference>
<dbReference type="CDD" id="cd09179">
    <property type="entry name" value="PLDc_N_DEXD_a"/>
    <property type="match status" value="1"/>
</dbReference>
<dbReference type="SUPFAM" id="SSF52540">
    <property type="entry name" value="P-loop containing nucleoside triphosphate hydrolases"/>
    <property type="match status" value="1"/>
</dbReference>
<organism evidence="7 8">
    <name type="scientific">Streptosporangium saharense</name>
    <dbReference type="NCBI Taxonomy" id="1706840"/>
    <lineage>
        <taxon>Bacteria</taxon>
        <taxon>Bacillati</taxon>
        <taxon>Actinomycetota</taxon>
        <taxon>Actinomycetes</taxon>
        <taxon>Streptosporangiales</taxon>
        <taxon>Streptosporangiaceae</taxon>
        <taxon>Streptosporangium</taxon>
    </lineage>
</organism>
<evidence type="ECO:0000259" key="6">
    <source>
        <dbReference type="PROSITE" id="PS51194"/>
    </source>
</evidence>
<dbReference type="InterPro" id="IPR001650">
    <property type="entry name" value="Helicase_C-like"/>
</dbReference>
<sequence length="711" mass="79069">MADMLRSLEIEDSYRSNRSNIVSEFYVPCLSHANRYDRAVGYFSSKALALVARGLESFQGNEGRMRLIASPHLTEGDIEEIRSGYAYREVIAKAVIRELDPNTDRPARELTGLGLLGQLVAQGTLDIKIAIVHGREGLALYHEKIGLISDQYGDELAFTGSMNETGSAFLDNFESIQVFKSWLESDRGRVGRLRTDFDELWAGRTPRLEVLDFPAVARERFVALGERALTTPPEDSGCEPRPLVVSEDLTTLGWARLPRGIELRDYQKTAIAKWLSANGRGMCQMATGTGKTITALAALDQIGRQLHARNGSLVTVIVVPLLDLAEQWSVELRNFGIVPIKCRDAAKSWEPALRNALAALRAKGRGSVTLVVTNKTFQGAAFQRVLSGIDLPLLVVADEAHHLGAEHLRSLLPEHAQFRLALSATPERWFDPLGTDALKDYFGDTLIELGLKEAIDVGALTRYRYYPILVPLAEDEVEQYTELTIKIGALIRLRDPESVADDDSSPLGLLLSKRAKVLGHARAKLPALKEALERHRESWFQLIYCAEGGVPLPEGGTGPRQVEQVMELVGHQMGLKAHPFTSREDKRERQGLLRAFATGRDLQVLVSMKCLDEGVDLPDARVAYMLASSMNPRQFIQRRGRILRRAPGKTTAEVIDFVVAPPQDPALFETERALFRRELARCVEFAGYADNHGEALAQLRDLRDYYQLLDV</sequence>
<dbReference type="AlphaFoldDB" id="A0A7W7VP16"/>
<evidence type="ECO:0000313" key="7">
    <source>
        <dbReference type="EMBL" id="MBB4917457.1"/>
    </source>
</evidence>
<dbReference type="InterPro" id="IPR050615">
    <property type="entry name" value="ATP-dep_DNA_Helicase"/>
</dbReference>
<evidence type="ECO:0000313" key="8">
    <source>
        <dbReference type="Proteomes" id="UP000552644"/>
    </source>
</evidence>
<evidence type="ECO:0000256" key="4">
    <source>
        <dbReference type="ARBA" id="ARBA00022840"/>
    </source>
</evidence>
<dbReference type="InterPro" id="IPR014001">
    <property type="entry name" value="Helicase_ATP-bd"/>
</dbReference>
<dbReference type="PANTHER" id="PTHR11274:SF0">
    <property type="entry name" value="GENERAL TRANSCRIPTION AND DNA REPAIR FACTOR IIH HELICASE SUBUNIT XPB"/>
    <property type="match status" value="1"/>
</dbReference>
<dbReference type="SMART" id="SM00490">
    <property type="entry name" value="HELICc"/>
    <property type="match status" value="1"/>
</dbReference>
<dbReference type="EMBL" id="JACHJP010000004">
    <property type="protein sequence ID" value="MBB4917457.1"/>
    <property type="molecule type" value="Genomic_DNA"/>
</dbReference>
<dbReference type="PROSITE" id="PS51192">
    <property type="entry name" value="HELICASE_ATP_BIND_1"/>
    <property type="match status" value="1"/>
</dbReference>
<reference evidence="7 8" key="1">
    <citation type="submission" date="2020-08" db="EMBL/GenBank/DDBJ databases">
        <title>Genomic Encyclopedia of Type Strains, Phase III (KMG-III): the genomes of soil and plant-associated and newly described type strains.</title>
        <authorList>
            <person name="Whitman W."/>
        </authorList>
    </citation>
    <scope>NUCLEOTIDE SEQUENCE [LARGE SCALE GENOMIC DNA]</scope>
    <source>
        <strain evidence="7 8">CECT 8840</strain>
    </source>
</reference>
<dbReference type="Proteomes" id="UP000552644">
    <property type="component" value="Unassembled WGS sequence"/>
</dbReference>
<dbReference type="Pfam" id="PF00271">
    <property type="entry name" value="Helicase_C"/>
    <property type="match status" value="1"/>
</dbReference>
<dbReference type="RefSeq" id="WP_184717678.1">
    <property type="nucleotide sequence ID" value="NZ_JACHJP010000004.1"/>
</dbReference>
<evidence type="ECO:0000259" key="5">
    <source>
        <dbReference type="PROSITE" id="PS51192"/>
    </source>
</evidence>
<dbReference type="SMART" id="SM00487">
    <property type="entry name" value="DEXDc"/>
    <property type="match status" value="1"/>
</dbReference>
<keyword evidence="3 7" id="KW-0347">Helicase</keyword>
<dbReference type="Gene3D" id="3.40.50.300">
    <property type="entry name" value="P-loop containing nucleotide triphosphate hydrolases"/>
    <property type="match status" value="2"/>
</dbReference>
<dbReference type="InterPro" id="IPR006935">
    <property type="entry name" value="Helicase/UvrB_N"/>
</dbReference>
<dbReference type="Gene3D" id="3.30.870.10">
    <property type="entry name" value="Endonuclease Chain A"/>
    <property type="match status" value="1"/>
</dbReference>
<proteinExistence type="predicted"/>
<dbReference type="GO" id="GO:0003677">
    <property type="term" value="F:DNA binding"/>
    <property type="evidence" value="ECO:0007669"/>
    <property type="project" value="InterPro"/>
</dbReference>
<evidence type="ECO:0000256" key="3">
    <source>
        <dbReference type="ARBA" id="ARBA00022806"/>
    </source>
</evidence>
<keyword evidence="1" id="KW-0547">Nucleotide-binding</keyword>
<feature type="domain" description="Helicase C-terminal" evidence="6">
    <location>
        <begin position="527"/>
        <end position="703"/>
    </location>
</feature>